<evidence type="ECO:0000313" key="2">
    <source>
        <dbReference type="Proteomes" id="UP000095765"/>
    </source>
</evidence>
<gene>
    <name evidence="1" type="ORF">ERS852551_02068</name>
</gene>
<protein>
    <submittedName>
        <fullName evidence="1">Uncharacterized protein</fullName>
    </submittedName>
</protein>
<accession>A0A174R9W5</accession>
<reference evidence="1 2" key="1">
    <citation type="submission" date="2015-09" db="EMBL/GenBank/DDBJ databases">
        <authorList>
            <consortium name="Pathogen Informatics"/>
        </authorList>
    </citation>
    <scope>NUCLEOTIDE SEQUENCE [LARGE SCALE GENOMIC DNA]</scope>
    <source>
        <strain evidence="1 2">2789STDY5834939</strain>
    </source>
</reference>
<name>A0A174R9W5_9FIRM</name>
<proteinExistence type="predicted"/>
<evidence type="ECO:0000313" key="1">
    <source>
        <dbReference type="EMBL" id="CUP82252.1"/>
    </source>
</evidence>
<dbReference type="Proteomes" id="UP000095765">
    <property type="component" value="Unassembled WGS sequence"/>
</dbReference>
<dbReference type="EMBL" id="CZBE01000013">
    <property type="protein sequence ID" value="CUP82252.1"/>
    <property type="molecule type" value="Genomic_DNA"/>
</dbReference>
<organism evidence="1 2">
    <name type="scientific">Anaerotruncus colihominis</name>
    <dbReference type="NCBI Taxonomy" id="169435"/>
    <lineage>
        <taxon>Bacteria</taxon>
        <taxon>Bacillati</taxon>
        <taxon>Bacillota</taxon>
        <taxon>Clostridia</taxon>
        <taxon>Eubacteriales</taxon>
        <taxon>Oscillospiraceae</taxon>
        <taxon>Anaerotruncus</taxon>
    </lineage>
</organism>
<dbReference type="AlphaFoldDB" id="A0A174R9W5"/>
<sequence length="61" mass="6358">MPEEIGAPFMVKPNTQVAIGPVIAAASVGGSHRIGFLSRLGTSSMEVPKPIAVKPPNLFSR</sequence>